<keyword evidence="3" id="KW-1185">Reference proteome</keyword>
<keyword evidence="1" id="KW-0812">Transmembrane</keyword>
<evidence type="ECO:0000313" key="2">
    <source>
        <dbReference type="EMBL" id="CPR15245.1"/>
    </source>
</evidence>
<dbReference type="Proteomes" id="UP000044377">
    <property type="component" value="Unassembled WGS sequence"/>
</dbReference>
<keyword evidence="1" id="KW-0472">Membrane</keyword>
<evidence type="ECO:0000256" key="1">
    <source>
        <dbReference type="SAM" id="Phobius"/>
    </source>
</evidence>
<evidence type="ECO:0000313" key="3">
    <source>
        <dbReference type="Proteomes" id="UP000044377"/>
    </source>
</evidence>
<dbReference type="STRING" id="1109412.BN1221_01402c"/>
<protein>
    <submittedName>
        <fullName evidence="2">Uncharacterized protein</fullName>
    </submittedName>
</protein>
<feature type="transmembrane region" description="Helical" evidence="1">
    <location>
        <begin position="13"/>
        <end position="30"/>
    </location>
</feature>
<organism evidence="2 3">
    <name type="scientific">Brenneria goodwinii</name>
    <dbReference type="NCBI Taxonomy" id="1109412"/>
    <lineage>
        <taxon>Bacteria</taxon>
        <taxon>Pseudomonadati</taxon>
        <taxon>Pseudomonadota</taxon>
        <taxon>Gammaproteobacteria</taxon>
        <taxon>Enterobacterales</taxon>
        <taxon>Pectobacteriaceae</taxon>
        <taxon>Brenneria</taxon>
    </lineage>
</organism>
<keyword evidence="1" id="KW-1133">Transmembrane helix</keyword>
<reference evidence="3" key="1">
    <citation type="submission" date="2015-01" db="EMBL/GenBank/DDBJ databases">
        <authorList>
            <person name="Paterson Steve"/>
        </authorList>
    </citation>
    <scope>NUCLEOTIDE SEQUENCE [LARGE SCALE GENOMIC DNA]</scope>
    <source>
        <strain evidence="3">OBR1</strain>
    </source>
</reference>
<dbReference type="AlphaFoldDB" id="A0A0G4JSQ8"/>
<name>A0A0G4JSQ8_9GAMM</name>
<gene>
    <name evidence="2" type="ORF">BN1221_01402c</name>
</gene>
<sequence>MSLFHFMSENRKLVENTVFSLCLYAFLMSLNNKNRKRGNA</sequence>
<dbReference type="EMBL" id="CGIG01000001">
    <property type="protein sequence ID" value="CPR15245.1"/>
    <property type="molecule type" value="Genomic_DNA"/>
</dbReference>
<accession>A0A0G4JSQ8</accession>
<proteinExistence type="predicted"/>